<keyword evidence="1 9" id="KW-0540">Nuclease</keyword>
<dbReference type="KEGG" id="smr:Smar_0314"/>
<dbReference type="GO" id="GO:0016787">
    <property type="term" value="F:hydrolase activity"/>
    <property type="evidence" value="ECO:0007669"/>
    <property type="project" value="UniProtKB-KW"/>
</dbReference>
<feature type="binding site" evidence="9">
    <location>
        <position position="241"/>
    </location>
    <ligand>
        <name>Mn(2+)</name>
        <dbReference type="ChEBI" id="CHEBI:29035"/>
    </ligand>
</feature>
<dbReference type="HAMAP" id="MF_01470">
    <property type="entry name" value="Cas1"/>
    <property type="match status" value="1"/>
</dbReference>
<dbReference type="Gene3D" id="3.100.10.20">
    <property type="entry name" value="CRISPR-associated endonuclease Cas1, N-terminal domain"/>
    <property type="match status" value="1"/>
</dbReference>
<dbReference type="AlphaFoldDB" id="A3DLB7"/>
<name>A3DLB7_STAMF</name>
<keyword evidence="5 9" id="KW-0460">Magnesium</keyword>
<evidence type="ECO:0000313" key="11">
    <source>
        <dbReference type="Proteomes" id="UP000000254"/>
    </source>
</evidence>
<feature type="binding site" evidence="9">
    <location>
        <position position="174"/>
    </location>
    <ligand>
        <name>Mn(2+)</name>
        <dbReference type="ChEBI" id="CHEBI:29035"/>
    </ligand>
</feature>
<dbReference type="InterPro" id="IPR050646">
    <property type="entry name" value="Cas1"/>
</dbReference>
<dbReference type="STRING" id="399550.Smar_0314"/>
<accession>A3DLB7</accession>
<dbReference type="OrthoDB" id="2216at2157"/>
<comment type="similarity">
    <text evidence="9">Belongs to the CRISPR-associated endonuclease Cas1 family.</text>
</comment>
<evidence type="ECO:0000313" key="10">
    <source>
        <dbReference type="EMBL" id="ABN69427.1"/>
    </source>
</evidence>
<keyword evidence="4 9" id="KW-0378">Hydrolase</keyword>
<dbReference type="Proteomes" id="UP000000254">
    <property type="component" value="Chromosome"/>
</dbReference>
<feature type="binding site" evidence="9">
    <location>
        <position position="256"/>
    </location>
    <ligand>
        <name>Mn(2+)</name>
        <dbReference type="ChEBI" id="CHEBI:29035"/>
    </ligand>
</feature>
<keyword evidence="6 9" id="KW-0051">Antiviral defense</keyword>
<dbReference type="Pfam" id="PF01867">
    <property type="entry name" value="Cas_Cas1"/>
    <property type="match status" value="1"/>
</dbReference>
<dbReference type="GO" id="GO:0004519">
    <property type="term" value="F:endonuclease activity"/>
    <property type="evidence" value="ECO:0007669"/>
    <property type="project" value="UniProtKB-UniRule"/>
</dbReference>
<evidence type="ECO:0000256" key="1">
    <source>
        <dbReference type="ARBA" id="ARBA00022722"/>
    </source>
</evidence>
<reference evidence="10 11" key="2">
    <citation type="journal article" date="2009" name="Stand. Genomic Sci.">
        <title>Complete genome sequence of Staphylothermus marinus Stetter and Fiala 1986 type strain F1.</title>
        <authorList>
            <person name="Anderson I.J."/>
            <person name="Sun H."/>
            <person name="Lapidus A."/>
            <person name="Copeland A."/>
            <person name="Glavina Del Rio T."/>
            <person name="Tice H."/>
            <person name="Dalin E."/>
            <person name="Lucas S."/>
            <person name="Barry K."/>
            <person name="Land M."/>
            <person name="Richardson P."/>
            <person name="Huber H."/>
            <person name="Kyrpides N.C."/>
        </authorList>
    </citation>
    <scope>NUCLEOTIDE SEQUENCE [LARGE SCALE GENOMIC DNA]</scope>
    <source>
        <strain evidence="11">ATCC 43588 / DSM 3639 / JCM 9404 / F1</strain>
    </source>
</reference>
<evidence type="ECO:0000256" key="5">
    <source>
        <dbReference type="ARBA" id="ARBA00022842"/>
    </source>
</evidence>
<dbReference type="CDD" id="cd09634">
    <property type="entry name" value="Cas1_I-II-III"/>
    <property type="match status" value="1"/>
</dbReference>
<dbReference type="PANTHER" id="PTHR34353">
    <property type="entry name" value="CRISPR-ASSOCIATED ENDONUCLEASE CAS1 1"/>
    <property type="match status" value="1"/>
</dbReference>
<comment type="subunit">
    <text evidence="9">Homodimer, forms a heterotetramer with a Cas2 homodimer.</text>
</comment>
<dbReference type="GO" id="GO:0003677">
    <property type="term" value="F:DNA binding"/>
    <property type="evidence" value="ECO:0007669"/>
    <property type="project" value="UniProtKB-KW"/>
</dbReference>
<keyword evidence="2 9" id="KW-0479">Metal-binding</keyword>
<dbReference type="InterPro" id="IPR042206">
    <property type="entry name" value="CRISPR-assoc_Cas1_C"/>
</dbReference>
<keyword evidence="11" id="KW-1185">Reference proteome</keyword>
<dbReference type="eggNOG" id="arCOG01452">
    <property type="taxonomic scope" value="Archaea"/>
</dbReference>
<keyword evidence="3 9" id="KW-0255">Endonuclease</keyword>
<reference evidence="11" key="1">
    <citation type="journal article" date="2009" name="BMC Genomics">
        <title>The complete genome sequence of Staphylothermus marinus reveals differences in sulfur metabolism among heterotrophic Crenarchaeota.</title>
        <authorList>
            <person name="Anderson I.J."/>
            <person name="Dharmarajan L."/>
            <person name="Rodriguez J."/>
            <person name="Hooper S."/>
            <person name="Porat I."/>
            <person name="Ulrich L.E."/>
            <person name="Elkins J.G."/>
            <person name="Mavromatis K."/>
            <person name="Sun H."/>
            <person name="Land M."/>
            <person name="Lapidus A."/>
            <person name="Lucas S."/>
            <person name="Barry K."/>
            <person name="Huber H."/>
            <person name="Zhulin I.B."/>
            <person name="Whitman W.B."/>
            <person name="Mukhopadhyay B."/>
            <person name="Woese C."/>
            <person name="Bristow J."/>
            <person name="Kyrpides N."/>
        </authorList>
    </citation>
    <scope>NUCLEOTIDE SEQUENCE [LARGE SCALE GENOMIC DNA]</scope>
    <source>
        <strain evidence="11">ATCC 43588 / DSM 3639 / JCM 9404 / F1</strain>
    </source>
</reference>
<sequence>MVFLTDWGHLVVDDYGVFLRKKHGRIVVVSRGGREEFPVRRVREVIISGKAGISTELLKLLADSGIDVLVTSYTGRPVALFVHARSGGSVRNRIEQYRSLEDGRACKAAAMIISGKLSNQVSNLKYYSKPRKNISQESKILYEKAEEIKKLREKLRDIETSDLGKCRENIMSIEAQAANTYWDGMRIVLGKYGFKERVKRGRGKEVDPVNLCLNIIYNKLAGTVWKYVLRFSLDPFQGFLHARRPGKLSLVYDLMEPFRPIADRFIARFLYRLDQGFLRRASGAELAKLLTKKYYEEFTRQRIEYKARKMTMEAAVFWFVQEIVRFLNNRTSSIQPPYMPW</sequence>
<dbReference type="NCBIfam" id="TIGR00287">
    <property type="entry name" value="cas1"/>
    <property type="match status" value="1"/>
</dbReference>
<proteinExistence type="inferred from homology"/>
<gene>
    <name evidence="9" type="primary">cas1</name>
    <name evidence="10" type="ordered locus">Smar_0314</name>
</gene>
<keyword evidence="7 9" id="KW-0238">DNA-binding</keyword>
<evidence type="ECO:0000256" key="7">
    <source>
        <dbReference type="ARBA" id="ARBA00023125"/>
    </source>
</evidence>
<dbReference type="InterPro" id="IPR002729">
    <property type="entry name" value="CRISPR-assoc_Cas1"/>
</dbReference>
<evidence type="ECO:0000256" key="2">
    <source>
        <dbReference type="ARBA" id="ARBA00022723"/>
    </source>
</evidence>
<keyword evidence="8 9" id="KW-0464">Manganese</keyword>
<comment type="cofactor">
    <cofactor evidence="9">
        <name>Mg(2+)</name>
        <dbReference type="ChEBI" id="CHEBI:18420"/>
    </cofactor>
    <cofactor evidence="9">
        <name>Mn(2+)</name>
        <dbReference type="ChEBI" id="CHEBI:29035"/>
    </cofactor>
</comment>
<evidence type="ECO:0000256" key="3">
    <source>
        <dbReference type="ARBA" id="ARBA00022759"/>
    </source>
</evidence>
<organism evidence="10 11">
    <name type="scientific">Staphylothermus marinus (strain ATCC 43588 / DSM 3639 / JCM 9404 / F1)</name>
    <dbReference type="NCBI Taxonomy" id="399550"/>
    <lineage>
        <taxon>Archaea</taxon>
        <taxon>Thermoproteota</taxon>
        <taxon>Thermoprotei</taxon>
        <taxon>Desulfurococcales</taxon>
        <taxon>Desulfurococcaceae</taxon>
        <taxon>Staphylothermus</taxon>
    </lineage>
</organism>
<dbReference type="HOGENOM" id="CLU_052779_0_0_2"/>
<evidence type="ECO:0000256" key="9">
    <source>
        <dbReference type="HAMAP-Rule" id="MF_01470"/>
    </source>
</evidence>
<protein>
    <recommendedName>
        <fullName evidence="9">CRISPR-associated endonuclease Cas1</fullName>
        <ecNumber evidence="9">3.1.-.-</ecNumber>
    </recommendedName>
</protein>
<dbReference type="GO" id="GO:0051607">
    <property type="term" value="P:defense response to virus"/>
    <property type="evidence" value="ECO:0007669"/>
    <property type="project" value="UniProtKB-UniRule"/>
</dbReference>
<dbReference type="GO" id="GO:0043571">
    <property type="term" value="P:maintenance of CRISPR repeat elements"/>
    <property type="evidence" value="ECO:0007669"/>
    <property type="project" value="UniProtKB-UniRule"/>
</dbReference>
<comment type="function">
    <text evidence="9">CRISPR (clustered regularly interspaced short palindromic repeat), is an adaptive immune system that provides protection against mobile genetic elements (viruses, transposable elements and conjugative plasmids). CRISPR clusters contain spacers, sequences complementary to antecedent mobile elements, and target invading nucleic acids. CRISPR clusters are transcribed and processed into CRISPR RNA (crRNA). Acts as a dsDNA endonuclease. Involved in the integration of spacer DNA into the CRISPR cassette.</text>
</comment>
<evidence type="ECO:0000256" key="4">
    <source>
        <dbReference type="ARBA" id="ARBA00022801"/>
    </source>
</evidence>
<evidence type="ECO:0000256" key="6">
    <source>
        <dbReference type="ARBA" id="ARBA00023118"/>
    </source>
</evidence>
<dbReference type="GO" id="GO:0046872">
    <property type="term" value="F:metal ion binding"/>
    <property type="evidence" value="ECO:0007669"/>
    <property type="project" value="UniProtKB-UniRule"/>
</dbReference>
<dbReference type="InterPro" id="IPR042211">
    <property type="entry name" value="CRISPR-assoc_Cas1_N"/>
</dbReference>
<dbReference type="EMBL" id="CP000575">
    <property type="protein sequence ID" value="ABN69427.1"/>
    <property type="molecule type" value="Genomic_DNA"/>
</dbReference>
<dbReference type="Gene3D" id="1.20.120.920">
    <property type="entry name" value="CRISPR-associated endonuclease Cas1, C-terminal domain"/>
    <property type="match status" value="1"/>
</dbReference>
<evidence type="ECO:0000256" key="8">
    <source>
        <dbReference type="ARBA" id="ARBA00023211"/>
    </source>
</evidence>
<dbReference type="EC" id="3.1.-.-" evidence="9"/>
<dbReference type="PANTHER" id="PTHR34353:SF2">
    <property type="entry name" value="CRISPR-ASSOCIATED ENDONUCLEASE CAS1 1"/>
    <property type="match status" value="1"/>
</dbReference>